<dbReference type="PANTHER" id="PTHR46343:SF2">
    <property type="entry name" value="SUSHI_VON WILLEBRAND FACTOR TYPE A_EGF_PENTRAXIN DOMAIN-CONTAINING 1"/>
    <property type="match status" value="1"/>
</dbReference>
<organism evidence="3 4">
    <name type="scientific">Deinococcus rufus</name>
    <dbReference type="NCBI Taxonomy" id="2136097"/>
    <lineage>
        <taxon>Bacteria</taxon>
        <taxon>Thermotogati</taxon>
        <taxon>Deinococcota</taxon>
        <taxon>Deinococci</taxon>
        <taxon>Deinococcales</taxon>
        <taxon>Deinococcaceae</taxon>
        <taxon>Deinococcus</taxon>
    </lineage>
</organism>
<sequence length="911" mass="91085">MFTASDGGSGLKADQGLNDDSQFTLTASAQSASAAQPTTVSKTIADNAGNTTTRTVSALIDTTRPTISAQTYGLKADGVTLTDDPISPNENGWFNRTVVIRFTCADALSGVVASGPGACPADVTVDSDTPDAGETVTGTVKDNAGNTSLPASETVRVDTAAPGISAAVSPDANSAGWHRSDAMVTFTCTGLGTGGRCPAPVSVTQNTDADGTVVSATATDRAGNTASATATVKLDRTSPDARLAASGTLGLNGWYRGTVSFSTAGSTDALSGLAGCTAVASLATDDPSHTVVTTCTDVAGNSATASLTVKRDATPPTISATPDRPANASGWYRANVTVAFTCADATSGVGTCPDSEVVSDEGSTPVSATVTDQAGNQATSPALTIRLDRTAPAAQVAATTTPNSAGWYRTDVAFATTGSDALSGVETCTTPATLDDDATGHVATGTCTDRAGNTSPVASSAPVNRDTVKPTLVLAAASAPNAAGWYRQDVAFVLTKSDDRSGIDTASCTGPAPITAEGTGLTTTASCSDVAGNSASVTSAGVNIDTTAPSATLTPSPATPNGMNGWYRSGPISFAATGTDIVPAGVNGVSGSVTCSAVDAIAGDTSGTTVSTTCSDAAGNSATSAALTVRLDSASPTATISPSPAAPDGLNGWYRSGPITFTTSGTDTLSGNVTCTAIPAISADTPGTTVTTTCTDEAGNPMTASLPVKLDQTAPTLTVPANITVTATGNSQAVVSFAAATASDNFTSPVSATCDRVSGASYPVGTTTVTCAATDQAGNTTTRTFTIMVKYAFTGFFQPIDMSTSASLVYNTVKSGSAIPVKFRLGGNQGMTIFSANSPTFTMIACNAMAPVDDLEELSTATNSGLTWDAAAQQYVYVWKTSTTAQRAGSCYQLTVKFLDGTSQTAFFKFR</sequence>
<feature type="domain" description="HYR" evidence="2">
    <location>
        <begin position="710"/>
        <end position="791"/>
    </location>
</feature>
<accession>A0ABV7ZG44</accession>
<dbReference type="InterPro" id="IPR013783">
    <property type="entry name" value="Ig-like_fold"/>
</dbReference>
<evidence type="ECO:0000256" key="1">
    <source>
        <dbReference type="ARBA" id="ARBA00022737"/>
    </source>
</evidence>
<evidence type="ECO:0000313" key="4">
    <source>
        <dbReference type="Proteomes" id="UP001595803"/>
    </source>
</evidence>
<dbReference type="InterPro" id="IPR043555">
    <property type="entry name" value="SRPX-like"/>
</dbReference>
<dbReference type="EMBL" id="JBHRZG010000024">
    <property type="protein sequence ID" value="MFC3835180.1"/>
    <property type="molecule type" value="Genomic_DNA"/>
</dbReference>
<keyword evidence="1" id="KW-0677">Repeat</keyword>
<reference evidence="4" key="1">
    <citation type="journal article" date="2019" name="Int. J. Syst. Evol. Microbiol.">
        <title>The Global Catalogue of Microorganisms (GCM) 10K type strain sequencing project: providing services to taxonomists for standard genome sequencing and annotation.</title>
        <authorList>
            <consortium name="The Broad Institute Genomics Platform"/>
            <consortium name="The Broad Institute Genome Sequencing Center for Infectious Disease"/>
            <person name="Wu L."/>
            <person name="Ma J."/>
        </authorList>
    </citation>
    <scope>NUCLEOTIDE SEQUENCE [LARGE SCALE GENOMIC DNA]</scope>
    <source>
        <strain evidence="4">CCTCC AB 2017081</strain>
    </source>
</reference>
<evidence type="ECO:0000313" key="3">
    <source>
        <dbReference type="EMBL" id="MFC3835180.1"/>
    </source>
</evidence>
<protein>
    <submittedName>
        <fullName evidence="3">PxKF domain-containing protein</fullName>
    </submittedName>
</protein>
<gene>
    <name evidence="3" type="ORF">ACFOSB_20150</name>
</gene>
<dbReference type="Pfam" id="PF02494">
    <property type="entry name" value="HYR"/>
    <property type="match status" value="1"/>
</dbReference>
<evidence type="ECO:0000259" key="2">
    <source>
        <dbReference type="PROSITE" id="PS50825"/>
    </source>
</evidence>
<name>A0ABV7ZG44_9DEIO</name>
<dbReference type="NCBIfam" id="NF038114">
    <property type="entry name" value="rightmost"/>
    <property type="match status" value="1"/>
</dbReference>
<dbReference type="InterPro" id="IPR003410">
    <property type="entry name" value="HYR_dom"/>
</dbReference>
<keyword evidence="4" id="KW-1185">Reference proteome</keyword>
<dbReference type="RefSeq" id="WP_380103392.1">
    <property type="nucleotide sequence ID" value="NZ_JBHRZG010000024.1"/>
</dbReference>
<proteinExistence type="predicted"/>
<dbReference type="PANTHER" id="PTHR46343">
    <property type="entry name" value="HYR DOMAIN-CONTAINING PROTEIN"/>
    <property type="match status" value="1"/>
</dbReference>
<dbReference type="PROSITE" id="PS50825">
    <property type="entry name" value="HYR"/>
    <property type="match status" value="1"/>
</dbReference>
<dbReference type="Gene3D" id="2.60.40.10">
    <property type="entry name" value="Immunoglobulins"/>
    <property type="match status" value="1"/>
</dbReference>
<dbReference type="Proteomes" id="UP001595803">
    <property type="component" value="Unassembled WGS sequence"/>
</dbReference>
<comment type="caution">
    <text evidence="3">The sequence shown here is derived from an EMBL/GenBank/DDBJ whole genome shotgun (WGS) entry which is preliminary data.</text>
</comment>